<evidence type="ECO:0000313" key="2">
    <source>
        <dbReference type="EMBL" id="VDD90069.1"/>
    </source>
</evidence>
<dbReference type="Pfam" id="PF24976">
    <property type="entry name" value="Lipocalin_10"/>
    <property type="match status" value="1"/>
</dbReference>
<dbReference type="Proteomes" id="UP000274131">
    <property type="component" value="Unassembled WGS sequence"/>
</dbReference>
<feature type="domain" description="Lipocalin" evidence="1">
    <location>
        <begin position="29"/>
        <end position="187"/>
    </location>
</feature>
<dbReference type="OrthoDB" id="565904at2759"/>
<evidence type="ECO:0000313" key="4">
    <source>
        <dbReference type="WBParaSite" id="EVEC_0000516701-mRNA-1"/>
    </source>
</evidence>
<proteinExistence type="predicted"/>
<dbReference type="SUPFAM" id="SSF50814">
    <property type="entry name" value="Lipocalins"/>
    <property type="match status" value="1"/>
</dbReference>
<evidence type="ECO:0000259" key="1">
    <source>
        <dbReference type="Pfam" id="PF24976"/>
    </source>
</evidence>
<protein>
    <submittedName>
        <fullName evidence="4">DUF3504 domain-containing protein</fullName>
    </submittedName>
</protein>
<name>A0A0N4V4R9_ENTVE</name>
<dbReference type="InterPro" id="IPR012674">
    <property type="entry name" value="Calycin"/>
</dbReference>
<reference evidence="2 3" key="2">
    <citation type="submission" date="2018-10" db="EMBL/GenBank/DDBJ databases">
        <authorList>
            <consortium name="Pathogen Informatics"/>
        </authorList>
    </citation>
    <scope>NUCLEOTIDE SEQUENCE [LARGE SCALE GENOMIC DNA]</scope>
</reference>
<dbReference type="EMBL" id="UXUI01007972">
    <property type="protein sequence ID" value="VDD90069.1"/>
    <property type="molecule type" value="Genomic_DNA"/>
</dbReference>
<dbReference type="WBParaSite" id="EVEC_0000516701-mRNA-1">
    <property type="protein sequence ID" value="EVEC_0000516701-mRNA-1"/>
    <property type="gene ID" value="EVEC_0000516701"/>
</dbReference>
<accession>A0A0N4V4R9</accession>
<dbReference type="InterPro" id="IPR056868">
    <property type="entry name" value="Lipocalin_dom_nem"/>
</dbReference>
<reference evidence="4" key="1">
    <citation type="submission" date="2017-02" db="UniProtKB">
        <authorList>
            <consortium name="WormBaseParasite"/>
        </authorList>
    </citation>
    <scope>IDENTIFICATION</scope>
</reference>
<keyword evidence="3" id="KW-1185">Reference proteome</keyword>
<dbReference type="AlphaFoldDB" id="A0A0N4V4R9"/>
<evidence type="ECO:0000313" key="3">
    <source>
        <dbReference type="Proteomes" id="UP000274131"/>
    </source>
</evidence>
<organism evidence="4">
    <name type="scientific">Enterobius vermicularis</name>
    <name type="common">Human pinworm</name>
    <dbReference type="NCBI Taxonomy" id="51028"/>
    <lineage>
        <taxon>Eukaryota</taxon>
        <taxon>Metazoa</taxon>
        <taxon>Ecdysozoa</taxon>
        <taxon>Nematoda</taxon>
        <taxon>Chromadorea</taxon>
        <taxon>Rhabditida</taxon>
        <taxon>Spirurina</taxon>
        <taxon>Oxyuridomorpha</taxon>
        <taxon>Oxyuroidea</taxon>
        <taxon>Oxyuridae</taxon>
        <taxon>Enterobius</taxon>
    </lineage>
</organism>
<dbReference type="PANTHER" id="PTHR37437">
    <property type="entry name" value="LIPOCALIN-RELATED PROTEIN-RELATED"/>
    <property type="match status" value="1"/>
</dbReference>
<dbReference type="Gene3D" id="2.40.128.20">
    <property type="match status" value="1"/>
</dbReference>
<sequence length="198" mass="22589">MEFRYQILRNFDAESLSNKLYSSLYGAVGDVDVLMLMGKWFTVIDSPRGGRLDRCTVAFYELLQKGFHTATFSVKQYSITNDELLSTVGYGRKYGNEAGELLINTGKQNDPCPYSIVRTGPINTNNQYDYVILSQPLKYPTVVLARDPLKFEKLYQAEVKEFLITNLYWKPVVTFGGELFIVNATSCILSNKYYYLGI</sequence>
<dbReference type="PANTHER" id="PTHR37437:SF2">
    <property type="entry name" value="LIPOCLN_CYTOSOLIC_FA-BD_DOM DOMAIN-CONTAINING PROTEIN"/>
    <property type="match status" value="1"/>
</dbReference>
<gene>
    <name evidence="2" type="ORF">EVEC_LOCUS4820</name>
</gene>